<proteinExistence type="inferred from homology"/>
<dbReference type="InterPro" id="IPR003400">
    <property type="entry name" value="ExbD"/>
</dbReference>
<evidence type="ECO:0000256" key="7">
    <source>
        <dbReference type="RuleBase" id="RU003879"/>
    </source>
</evidence>
<evidence type="ECO:0000313" key="9">
    <source>
        <dbReference type="EMBL" id="MBE1237365.1"/>
    </source>
</evidence>
<dbReference type="GO" id="GO:0015031">
    <property type="term" value="P:protein transport"/>
    <property type="evidence" value="ECO:0007669"/>
    <property type="project" value="UniProtKB-KW"/>
</dbReference>
<dbReference type="Pfam" id="PF02472">
    <property type="entry name" value="ExbD"/>
    <property type="match status" value="1"/>
</dbReference>
<organism evidence="9 10">
    <name type="scientific">Phaeovibrio sulfidiphilus</name>
    <dbReference type="NCBI Taxonomy" id="1220600"/>
    <lineage>
        <taxon>Bacteria</taxon>
        <taxon>Pseudomonadati</taxon>
        <taxon>Pseudomonadota</taxon>
        <taxon>Alphaproteobacteria</taxon>
        <taxon>Rhodospirillales</taxon>
        <taxon>Rhodospirillaceae</taxon>
        <taxon>Phaeovibrio</taxon>
    </lineage>
</organism>
<keyword evidence="4 7" id="KW-0812">Transmembrane</keyword>
<name>A0A8J7CQZ8_9PROT</name>
<protein>
    <submittedName>
        <fullName evidence="9">Biopolymer transporter ExbD</fullName>
    </submittedName>
</protein>
<dbReference type="PANTHER" id="PTHR30558">
    <property type="entry name" value="EXBD MEMBRANE COMPONENT OF PMF-DRIVEN MACROMOLECULE IMPORT SYSTEM"/>
    <property type="match status" value="1"/>
</dbReference>
<dbReference type="Gene3D" id="3.30.420.270">
    <property type="match status" value="1"/>
</dbReference>
<reference evidence="9" key="1">
    <citation type="submission" date="2020-10" db="EMBL/GenBank/DDBJ databases">
        <title>Genome sequence of the unusual species of purple photosynthetic bacteria, Phaeovibrio sulfidiphilus DSM 23193, type strain.</title>
        <authorList>
            <person name="Kyndt J.A."/>
            <person name="Meyer T.E."/>
        </authorList>
    </citation>
    <scope>NUCLEOTIDE SEQUENCE</scope>
    <source>
        <strain evidence="9">DSM 23193</strain>
    </source>
</reference>
<dbReference type="EMBL" id="JACZHT010000004">
    <property type="protein sequence ID" value="MBE1237365.1"/>
    <property type="molecule type" value="Genomic_DNA"/>
</dbReference>
<keyword evidence="7" id="KW-0653">Protein transport</keyword>
<accession>A0A8J7CQZ8</accession>
<keyword evidence="3" id="KW-1003">Cell membrane</keyword>
<comment type="similarity">
    <text evidence="2 7">Belongs to the ExbD/TolR family.</text>
</comment>
<dbReference type="RefSeq" id="WP_192534374.1">
    <property type="nucleotide sequence ID" value="NZ_JACZHT010000004.1"/>
</dbReference>
<evidence type="ECO:0000256" key="4">
    <source>
        <dbReference type="ARBA" id="ARBA00022692"/>
    </source>
</evidence>
<sequence>MTPAEPEDLATLNATPLIDVLLVLLVMLMMAIPPTLHTVDLSATRALDTSPEPPDDRINLCIGRTGTVTWNGQSLDGLADLEQRLASTLTTPAGPDIRVHVASNTPYGLVLPVLDRARQRGLSSLSLEIGDPVTGPGAAAFCP</sequence>
<evidence type="ECO:0000256" key="1">
    <source>
        <dbReference type="ARBA" id="ARBA00004162"/>
    </source>
</evidence>
<evidence type="ECO:0000256" key="2">
    <source>
        <dbReference type="ARBA" id="ARBA00005811"/>
    </source>
</evidence>
<gene>
    <name evidence="9" type="ORF">IHV25_06860</name>
</gene>
<comment type="subcellular location">
    <subcellularLocation>
        <location evidence="1">Cell membrane</location>
        <topology evidence="1">Single-pass membrane protein</topology>
    </subcellularLocation>
    <subcellularLocation>
        <location evidence="7">Cell membrane</location>
        <topology evidence="7">Single-pass type II membrane protein</topology>
    </subcellularLocation>
</comment>
<feature type="transmembrane region" description="Helical" evidence="8">
    <location>
        <begin position="12"/>
        <end position="32"/>
    </location>
</feature>
<evidence type="ECO:0000256" key="5">
    <source>
        <dbReference type="ARBA" id="ARBA00022989"/>
    </source>
</evidence>
<keyword evidence="10" id="KW-1185">Reference proteome</keyword>
<evidence type="ECO:0000256" key="3">
    <source>
        <dbReference type="ARBA" id="ARBA00022475"/>
    </source>
</evidence>
<dbReference type="Proteomes" id="UP000631034">
    <property type="component" value="Unassembled WGS sequence"/>
</dbReference>
<keyword evidence="6 8" id="KW-0472">Membrane</keyword>
<dbReference type="PANTHER" id="PTHR30558:SF7">
    <property type="entry name" value="TOL-PAL SYSTEM PROTEIN TOLR"/>
    <property type="match status" value="1"/>
</dbReference>
<evidence type="ECO:0000256" key="6">
    <source>
        <dbReference type="ARBA" id="ARBA00023136"/>
    </source>
</evidence>
<evidence type="ECO:0000256" key="8">
    <source>
        <dbReference type="SAM" id="Phobius"/>
    </source>
</evidence>
<dbReference type="GO" id="GO:0005886">
    <property type="term" value="C:plasma membrane"/>
    <property type="evidence" value="ECO:0007669"/>
    <property type="project" value="UniProtKB-SubCell"/>
</dbReference>
<dbReference type="GO" id="GO:0022857">
    <property type="term" value="F:transmembrane transporter activity"/>
    <property type="evidence" value="ECO:0007669"/>
    <property type="project" value="InterPro"/>
</dbReference>
<evidence type="ECO:0000313" key="10">
    <source>
        <dbReference type="Proteomes" id="UP000631034"/>
    </source>
</evidence>
<dbReference type="AlphaFoldDB" id="A0A8J7CQZ8"/>
<keyword evidence="5 8" id="KW-1133">Transmembrane helix</keyword>
<keyword evidence="7" id="KW-0813">Transport</keyword>
<comment type="caution">
    <text evidence="9">The sequence shown here is derived from an EMBL/GenBank/DDBJ whole genome shotgun (WGS) entry which is preliminary data.</text>
</comment>